<organism evidence="1 2">
    <name type="scientific">Candidatus Thiothrix anitrata</name>
    <dbReference type="NCBI Taxonomy" id="2823902"/>
    <lineage>
        <taxon>Bacteria</taxon>
        <taxon>Pseudomonadati</taxon>
        <taxon>Pseudomonadota</taxon>
        <taxon>Gammaproteobacteria</taxon>
        <taxon>Thiotrichales</taxon>
        <taxon>Thiotrichaceae</taxon>
        <taxon>Thiothrix</taxon>
    </lineage>
</organism>
<accession>A0ABX7X8Q5</accession>
<dbReference type="RefSeq" id="WP_210230229.1">
    <property type="nucleotide sequence ID" value="NZ_CP072800.1"/>
</dbReference>
<dbReference type="Proteomes" id="UP000672027">
    <property type="component" value="Chromosome"/>
</dbReference>
<sequence length="57" mass="6723">MEMKKRVIDRFLSALQTARFFAERKGKADFVRFRNILLRKGSLPPREGDELSAKMEH</sequence>
<keyword evidence="2" id="KW-1185">Reference proteome</keyword>
<evidence type="ECO:0000313" key="1">
    <source>
        <dbReference type="EMBL" id="QTR51615.1"/>
    </source>
</evidence>
<protein>
    <submittedName>
        <fullName evidence="1">Uncharacterized protein</fullName>
    </submittedName>
</protein>
<proteinExistence type="predicted"/>
<reference evidence="1 2" key="1">
    <citation type="submission" date="2021-04" db="EMBL/GenBank/DDBJ databases">
        <title>Genomics, taxonomy and metabolism of representatives of sulfur bacteria of the genus Thiothrix: Thiothrix fructosivorans QT, Thiothrix unzii A1T and three new species, Thiothrix subterranea sp. nov., Thiothrix litoralis sp. nov. and 'Candidatus Thiothrix anitrata' sp. nov.</title>
        <authorList>
            <person name="Ravin N.V."/>
            <person name="Smolyakov D."/>
            <person name="Rudenko T.S."/>
            <person name="Mardanov A.V."/>
            <person name="Beletsky A.V."/>
            <person name="Markov N.D."/>
            <person name="Fomenkov A.I."/>
            <person name="Roberts R.J."/>
            <person name="Karnachuk O.V."/>
            <person name="Novikov A."/>
            <person name="Grabovich M.Y."/>
        </authorList>
    </citation>
    <scope>NUCLEOTIDE SEQUENCE [LARGE SCALE GENOMIC DNA]</scope>
    <source>
        <strain evidence="1 2">A52</strain>
    </source>
</reference>
<gene>
    <name evidence="1" type="ORF">J8380_08770</name>
</gene>
<name>A0ABX7X8Q5_9GAMM</name>
<dbReference type="EMBL" id="CP072800">
    <property type="protein sequence ID" value="QTR51615.1"/>
    <property type="molecule type" value="Genomic_DNA"/>
</dbReference>
<evidence type="ECO:0000313" key="2">
    <source>
        <dbReference type="Proteomes" id="UP000672027"/>
    </source>
</evidence>